<dbReference type="AlphaFoldDB" id="A0A919RCE9"/>
<dbReference type="GO" id="GO:0005975">
    <property type="term" value="P:carbohydrate metabolic process"/>
    <property type="evidence" value="ECO:0007669"/>
    <property type="project" value="InterPro"/>
</dbReference>
<comment type="caution">
    <text evidence="5">The sequence shown here is derived from an EMBL/GenBank/DDBJ whole genome shotgun (WGS) entry which is preliminary data.</text>
</comment>
<name>A0A919RCE9_9ACTN</name>
<evidence type="ECO:0000259" key="4">
    <source>
        <dbReference type="PROSITE" id="PS51173"/>
    </source>
</evidence>
<evidence type="ECO:0000313" key="6">
    <source>
        <dbReference type="Proteomes" id="UP000606172"/>
    </source>
</evidence>
<proteinExistence type="predicted"/>
<dbReference type="NCBIfam" id="TIGR01840">
    <property type="entry name" value="esterase_phb"/>
    <property type="match status" value="1"/>
</dbReference>
<evidence type="ECO:0000313" key="5">
    <source>
        <dbReference type="EMBL" id="GII91088.1"/>
    </source>
</evidence>
<protein>
    <recommendedName>
        <fullName evidence="4">CBM2 domain-containing protein</fullName>
    </recommendedName>
</protein>
<evidence type="ECO:0000256" key="3">
    <source>
        <dbReference type="SAM" id="SignalP"/>
    </source>
</evidence>
<keyword evidence="1 3" id="KW-0732">Signal</keyword>
<feature type="domain" description="CBM2" evidence="4">
    <location>
        <begin position="299"/>
        <end position="408"/>
    </location>
</feature>
<dbReference type="GO" id="GO:0004553">
    <property type="term" value="F:hydrolase activity, hydrolyzing O-glycosyl compounds"/>
    <property type="evidence" value="ECO:0007669"/>
    <property type="project" value="InterPro"/>
</dbReference>
<dbReference type="Pfam" id="PF00553">
    <property type="entry name" value="CBM_2"/>
    <property type="match status" value="1"/>
</dbReference>
<dbReference type="SUPFAM" id="SSF53474">
    <property type="entry name" value="alpha/beta-Hydrolases"/>
    <property type="match status" value="2"/>
</dbReference>
<keyword evidence="6" id="KW-1185">Reference proteome</keyword>
<dbReference type="PANTHER" id="PTHR43037:SF5">
    <property type="entry name" value="FERULOYL ESTERASE"/>
    <property type="match status" value="1"/>
</dbReference>
<accession>A0A919RCE9</accession>
<dbReference type="PROSITE" id="PS51173">
    <property type="entry name" value="CBM2"/>
    <property type="match status" value="1"/>
</dbReference>
<keyword evidence="2" id="KW-0378">Hydrolase</keyword>
<dbReference type="RefSeq" id="WP_239128648.1">
    <property type="nucleotide sequence ID" value="NZ_BOOW01000008.1"/>
</dbReference>
<dbReference type="PANTHER" id="PTHR43037">
    <property type="entry name" value="UNNAMED PRODUCT-RELATED"/>
    <property type="match status" value="1"/>
</dbReference>
<evidence type="ECO:0000256" key="2">
    <source>
        <dbReference type="ARBA" id="ARBA00022801"/>
    </source>
</evidence>
<feature type="chain" id="PRO_5037640863" description="CBM2 domain-containing protein" evidence="3">
    <location>
        <begin position="30"/>
        <end position="408"/>
    </location>
</feature>
<dbReference type="Gene3D" id="3.40.50.1820">
    <property type="entry name" value="alpha/beta hydrolase"/>
    <property type="match status" value="1"/>
</dbReference>
<dbReference type="EMBL" id="BOOW01000008">
    <property type="protein sequence ID" value="GII91088.1"/>
    <property type="molecule type" value="Genomic_DNA"/>
</dbReference>
<feature type="signal peptide" evidence="3">
    <location>
        <begin position="1"/>
        <end position="29"/>
    </location>
</feature>
<dbReference type="SMART" id="SM00637">
    <property type="entry name" value="CBD_II"/>
    <property type="match status" value="1"/>
</dbReference>
<dbReference type="InterPro" id="IPR010126">
    <property type="entry name" value="Esterase_phb"/>
</dbReference>
<dbReference type="SUPFAM" id="SSF49384">
    <property type="entry name" value="Carbohydrate-binding domain"/>
    <property type="match status" value="1"/>
</dbReference>
<dbReference type="InterPro" id="IPR050955">
    <property type="entry name" value="Plant_Biomass_Hydrol_Est"/>
</dbReference>
<dbReference type="InterPro" id="IPR029058">
    <property type="entry name" value="AB_hydrolase_fold"/>
</dbReference>
<dbReference type="InterPro" id="IPR008965">
    <property type="entry name" value="CBM2/CBM3_carb-bd_dom_sf"/>
</dbReference>
<dbReference type="InterPro" id="IPR012291">
    <property type="entry name" value="CBM2_carb-bd_dom_sf"/>
</dbReference>
<organism evidence="5 6">
    <name type="scientific">Sinosporangium siamense</name>
    <dbReference type="NCBI Taxonomy" id="1367973"/>
    <lineage>
        <taxon>Bacteria</taxon>
        <taxon>Bacillati</taxon>
        <taxon>Actinomycetota</taxon>
        <taxon>Actinomycetes</taxon>
        <taxon>Streptosporangiales</taxon>
        <taxon>Streptosporangiaceae</taxon>
        <taxon>Sinosporangium</taxon>
    </lineage>
</organism>
<dbReference type="GO" id="GO:0005576">
    <property type="term" value="C:extracellular region"/>
    <property type="evidence" value="ECO:0007669"/>
    <property type="project" value="InterPro"/>
</dbReference>
<sequence>MLRAMLHALLGTVLLFTSLVFTGTGSASAAALVEVTEFGDNPSGLGMHVYVPDNVADKPALVVAAHYCTGSGPVLHQGSEFGTMADRYGFVVVYPSATRPGHCFDSSSPEALSRNGGSDPVGVRSMVRHAIEEYDVDPKRVFVVGVSSGAMLANVLLAHYPDVFAAGSAFMGVPYTCFASPWGWNSDCSGGRTVKTPQEWGDLVRAAYPGYRGKRPRMQLWHGADDNAVSYVNLGEQVKQWTDVHRVGQVPAATDNPQPAWTRSRYGGAGTAAKVESVSLQGIGHWLPLPGMAQYAMEFFGLSVPCRVSYRTDAWEHGLTAYITVANRGAFPVKDWRLSFTLPTGQRITSGWNAVYSGASGPVTARPAGYNAVIEDGDSIRLGLVASHTGDRSKPTAFTLNGTNCEVI</sequence>
<dbReference type="Gene3D" id="2.60.40.290">
    <property type="match status" value="1"/>
</dbReference>
<reference evidence="5" key="1">
    <citation type="submission" date="2021-01" db="EMBL/GenBank/DDBJ databases">
        <title>Whole genome shotgun sequence of Sinosporangium siamense NBRC 109515.</title>
        <authorList>
            <person name="Komaki H."/>
            <person name="Tamura T."/>
        </authorList>
    </citation>
    <scope>NUCLEOTIDE SEQUENCE</scope>
    <source>
        <strain evidence="5">NBRC 109515</strain>
    </source>
</reference>
<dbReference type="Proteomes" id="UP000606172">
    <property type="component" value="Unassembled WGS sequence"/>
</dbReference>
<gene>
    <name evidence="5" type="ORF">Ssi02_13190</name>
</gene>
<evidence type="ECO:0000256" key="1">
    <source>
        <dbReference type="ARBA" id="ARBA00022729"/>
    </source>
</evidence>
<dbReference type="InterPro" id="IPR001919">
    <property type="entry name" value="CBD2"/>
</dbReference>
<dbReference type="Pfam" id="PF10503">
    <property type="entry name" value="Esterase_PHB"/>
    <property type="match status" value="1"/>
</dbReference>
<dbReference type="GO" id="GO:0030247">
    <property type="term" value="F:polysaccharide binding"/>
    <property type="evidence" value="ECO:0007669"/>
    <property type="project" value="UniProtKB-UniRule"/>
</dbReference>